<comment type="caution">
    <text evidence="1">The sequence shown here is derived from an EMBL/GenBank/DDBJ whole genome shotgun (WGS) entry which is preliminary data.</text>
</comment>
<evidence type="ECO:0000313" key="2">
    <source>
        <dbReference type="Proteomes" id="UP000003340"/>
    </source>
</evidence>
<dbReference type="AlphaFoldDB" id="C0ECK2"/>
<dbReference type="EMBL" id="ACEC01000052">
    <property type="protein sequence ID" value="EEG30818.1"/>
    <property type="molecule type" value="Genomic_DNA"/>
</dbReference>
<proteinExistence type="predicted"/>
<accession>C0ECK2</accession>
<name>C0ECK2_9FIRM</name>
<sequence>MVRAVFTEKHSLGFSQKYNDLPSPSHEWQLFRQLSDRLSRLGTPPLFDSLFAAK</sequence>
<dbReference type="Proteomes" id="UP000003340">
    <property type="component" value="Unassembled WGS sequence"/>
</dbReference>
<dbReference type="HOGENOM" id="CLU_3042060_0_0_9"/>
<gene>
    <name evidence="1" type="ORF">CLOSTMETH_01573</name>
</gene>
<reference evidence="1 2" key="1">
    <citation type="submission" date="2009-01" db="EMBL/GenBank/DDBJ databases">
        <authorList>
            <person name="Fulton L."/>
            <person name="Clifton S."/>
            <person name="Fulton B."/>
            <person name="Xu J."/>
            <person name="Minx P."/>
            <person name="Pepin K.H."/>
            <person name="Johnson M."/>
            <person name="Bhonagiri V."/>
            <person name="Nash W.E."/>
            <person name="Mardis E.R."/>
            <person name="Wilson R.K."/>
        </authorList>
    </citation>
    <scope>NUCLEOTIDE SEQUENCE [LARGE SCALE GENOMIC DNA]</scope>
    <source>
        <strain evidence="1 2">DSM 5476</strain>
    </source>
</reference>
<reference evidence="1 2" key="2">
    <citation type="submission" date="2009-02" db="EMBL/GenBank/DDBJ databases">
        <title>Draft genome sequence of Clostridium methylpentosum (DSM 5476).</title>
        <authorList>
            <person name="Sudarsanam P."/>
            <person name="Ley R."/>
            <person name="Guruge J."/>
            <person name="Turnbaugh P.J."/>
            <person name="Mahowald M."/>
            <person name="Liep D."/>
            <person name="Gordon J."/>
        </authorList>
    </citation>
    <scope>NUCLEOTIDE SEQUENCE [LARGE SCALE GENOMIC DNA]</scope>
    <source>
        <strain evidence="1 2">DSM 5476</strain>
    </source>
</reference>
<keyword evidence="2" id="KW-1185">Reference proteome</keyword>
<evidence type="ECO:0000313" key="1">
    <source>
        <dbReference type="EMBL" id="EEG30818.1"/>
    </source>
</evidence>
<dbReference type="STRING" id="537013.CLOSTMETH_01573"/>
<organism evidence="1 2">
    <name type="scientific">[Clostridium] methylpentosum DSM 5476</name>
    <dbReference type="NCBI Taxonomy" id="537013"/>
    <lineage>
        <taxon>Bacteria</taxon>
        <taxon>Bacillati</taxon>
        <taxon>Bacillota</taxon>
        <taxon>Clostridia</taxon>
        <taxon>Eubacteriales</taxon>
        <taxon>Oscillospiraceae</taxon>
        <taxon>Oscillospiraceae incertae sedis</taxon>
    </lineage>
</organism>
<protein>
    <submittedName>
        <fullName evidence="1">Uncharacterized protein</fullName>
    </submittedName>
</protein>